<name>A0ABP8WIU6_9ACTN</name>
<gene>
    <name evidence="2" type="ORF">GCM10023226_28620</name>
</gene>
<accession>A0ABP8WIU6</accession>
<dbReference type="EMBL" id="BAABIM010000003">
    <property type="protein sequence ID" value="GAA4689066.1"/>
    <property type="molecule type" value="Genomic_DNA"/>
</dbReference>
<keyword evidence="1" id="KW-0812">Transmembrane</keyword>
<keyword evidence="3" id="KW-1185">Reference proteome</keyword>
<proteinExistence type="predicted"/>
<sequence>MNNKLLIGVVAAVVVIAAGVVLWLTLGGDDEALERGSCEDGVTYELSAEEDDGALEVAFELQSAGPAEAWTVEFTQGGTSLLEADRQTDEDGELDVDVLADPDGSDEFTVTATPENGTACTAALAR</sequence>
<dbReference type="RefSeq" id="WP_345267023.1">
    <property type="nucleotide sequence ID" value="NZ_BAABIM010000003.1"/>
</dbReference>
<protein>
    <submittedName>
        <fullName evidence="2">Uncharacterized protein</fullName>
    </submittedName>
</protein>
<comment type="caution">
    <text evidence="2">The sequence shown here is derived from an EMBL/GenBank/DDBJ whole genome shotgun (WGS) entry which is preliminary data.</text>
</comment>
<evidence type="ECO:0000313" key="3">
    <source>
        <dbReference type="Proteomes" id="UP001500621"/>
    </source>
</evidence>
<dbReference type="Proteomes" id="UP001500621">
    <property type="component" value="Unassembled WGS sequence"/>
</dbReference>
<evidence type="ECO:0000256" key="1">
    <source>
        <dbReference type="SAM" id="Phobius"/>
    </source>
</evidence>
<reference evidence="3" key="1">
    <citation type="journal article" date="2019" name="Int. J. Syst. Evol. Microbiol.">
        <title>The Global Catalogue of Microorganisms (GCM) 10K type strain sequencing project: providing services to taxonomists for standard genome sequencing and annotation.</title>
        <authorList>
            <consortium name="The Broad Institute Genomics Platform"/>
            <consortium name="The Broad Institute Genome Sequencing Center for Infectious Disease"/>
            <person name="Wu L."/>
            <person name="Ma J."/>
        </authorList>
    </citation>
    <scope>NUCLEOTIDE SEQUENCE [LARGE SCALE GENOMIC DNA]</scope>
    <source>
        <strain evidence="3">JCM 18127</strain>
    </source>
</reference>
<keyword evidence="1" id="KW-1133">Transmembrane helix</keyword>
<keyword evidence="1" id="KW-0472">Membrane</keyword>
<feature type="transmembrane region" description="Helical" evidence="1">
    <location>
        <begin position="6"/>
        <end position="26"/>
    </location>
</feature>
<evidence type="ECO:0000313" key="2">
    <source>
        <dbReference type="EMBL" id="GAA4689066.1"/>
    </source>
</evidence>
<organism evidence="2 3">
    <name type="scientific">Nocardioides nanhaiensis</name>
    <dbReference type="NCBI Taxonomy" id="1476871"/>
    <lineage>
        <taxon>Bacteria</taxon>
        <taxon>Bacillati</taxon>
        <taxon>Actinomycetota</taxon>
        <taxon>Actinomycetes</taxon>
        <taxon>Propionibacteriales</taxon>
        <taxon>Nocardioidaceae</taxon>
        <taxon>Nocardioides</taxon>
    </lineage>
</organism>